<feature type="non-terminal residue" evidence="2">
    <location>
        <position position="1"/>
    </location>
</feature>
<feature type="non-terminal residue" evidence="2">
    <location>
        <position position="150"/>
    </location>
</feature>
<evidence type="ECO:0000313" key="2">
    <source>
        <dbReference type="EMBL" id="GFD21470.1"/>
    </source>
</evidence>
<gene>
    <name evidence="2" type="ORF">Tci_893439</name>
</gene>
<feature type="compositionally biased region" description="Basic and acidic residues" evidence="1">
    <location>
        <begin position="89"/>
        <end position="115"/>
    </location>
</feature>
<feature type="compositionally biased region" description="Basic and acidic residues" evidence="1">
    <location>
        <begin position="140"/>
        <end position="150"/>
    </location>
</feature>
<dbReference type="EMBL" id="BKCJ011329973">
    <property type="protein sequence ID" value="GFD21470.1"/>
    <property type="molecule type" value="Genomic_DNA"/>
</dbReference>
<accession>A0A699UG17</accession>
<name>A0A699UG17_TANCI</name>
<feature type="region of interest" description="Disordered" evidence="1">
    <location>
        <begin position="53"/>
        <end position="150"/>
    </location>
</feature>
<proteinExistence type="predicted"/>
<reference evidence="2" key="1">
    <citation type="journal article" date="2019" name="Sci. Rep.">
        <title>Draft genome of Tanacetum cinerariifolium, the natural source of mosquito coil.</title>
        <authorList>
            <person name="Yamashiro T."/>
            <person name="Shiraishi A."/>
            <person name="Satake H."/>
            <person name="Nakayama K."/>
        </authorList>
    </citation>
    <scope>NUCLEOTIDE SEQUENCE</scope>
</reference>
<organism evidence="2">
    <name type="scientific">Tanacetum cinerariifolium</name>
    <name type="common">Dalmatian daisy</name>
    <name type="synonym">Chrysanthemum cinerariifolium</name>
    <dbReference type="NCBI Taxonomy" id="118510"/>
    <lineage>
        <taxon>Eukaryota</taxon>
        <taxon>Viridiplantae</taxon>
        <taxon>Streptophyta</taxon>
        <taxon>Embryophyta</taxon>
        <taxon>Tracheophyta</taxon>
        <taxon>Spermatophyta</taxon>
        <taxon>Magnoliopsida</taxon>
        <taxon>eudicotyledons</taxon>
        <taxon>Gunneridae</taxon>
        <taxon>Pentapetalae</taxon>
        <taxon>asterids</taxon>
        <taxon>campanulids</taxon>
        <taxon>Asterales</taxon>
        <taxon>Asteraceae</taxon>
        <taxon>Asteroideae</taxon>
        <taxon>Anthemideae</taxon>
        <taxon>Anthemidinae</taxon>
        <taxon>Tanacetum</taxon>
    </lineage>
</organism>
<comment type="caution">
    <text evidence="2">The sequence shown here is derived from an EMBL/GenBank/DDBJ whole genome shotgun (WGS) entry which is preliminary data.</text>
</comment>
<evidence type="ECO:0000256" key="1">
    <source>
        <dbReference type="SAM" id="MobiDB-lite"/>
    </source>
</evidence>
<protein>
    <submittedName>
        <fullName evidence="2">Uncharacterized protein</fullName>
    </submittedName>
</protein>
<dbReference type="AlphaFoldDB" id="A0A699UG17"/>
<sequence>NKLREEAQAENQDFLNQVDSTMKKIIKDQVKEEVSKIMPTIEKYVTETLGAEVLVRTTNQPQTVRRDDQDKDEDPSAGSNRGTKRRKPGKDAESSKDSRSKEKKSSSTSKEDSQSQHKSLGKSVHAEEPSQIVKEFGMQQDHKFVMGDND</sequence>